<evidence type="ECO:0000256" key="1">
    <source>
        <dbReference type="ARBA" id="ARBA00004141"/>
    </source>
</evidence>
<evidence type="ECO:0000256" key="6">
    <source>
        <dbReference type="ARBA" id="ARBA00023004"/>
    </source>
</evidence>
<reference evidence="8" key="1">
    <citation type="submission" date="2022-08" db="EMBL/GenBank/DDBJ databases">
        <authorList>
            <person name="Kallberg Y."/>
            <person name="Tangrot J."/>
            <person name="Rosling A."/>
        </authorList>
    </citation>
    <scope>NUCLEOTIDE SEQUENCE</scope>
    <source>
        <strain evidence="8">Wild A</strain>
    </source>
</reference>
<dbReference type="GO" id="GO:0006099">
    <property type="term" value="P:tricarboxylic acid cycle"/>
    <property type="evidence" value="ECO:0007669"/>
    <property type="project" value="InterPro"/>
</dbReference>
<dbReference type="CDD" id="cd03499">
    <property type="entry name" value="SQR_TypeC_SdhC"/>
    <property type="match status" value="1"/>
</dbReference>
<dbReference type="AlphaFoldDB" id="A0A9W4WXE4"/>
<dbReference type="GO" id="GO:0005739">
    <property type="term" value="C:mitochondrion"/>
    <property type="evidence" value="ECO:0007669"/>
    <property type="project" value="GOC"/>
</dbReference>
<dbReference type="GO" id="GO:0009055">
    <property type="term" value="F:electron transfer activity"/>
    <property type="evidence" value="ECO:0007669"/>
    <property type="project" value="InterPro"/>
</dbReference>
<evidence type="ECO:0000256" key="2">
    <source>
        <dbReference type="ARBA" id="ARBA00022617"/>
    </source>
</evidence>
<comment type="caution">
    <text evidence="8">The sequence shown here is derived from an EMBL/GenBank/DDBJ whole genome shotgun (WGS) entry which is preliminary data.</text>
</comment>
<keyword evidence="9" id="KW-1185">Reference proteome</keyword>
<dbReference type="PANTHER" id="PTHR10978">
    <property type="entry name" value="SUCCINATE DEHYDROGENASE CYTOCHROME B560 SUBUNIT"/>
    <property type="match status" value="1"/>
</dbReference>
<dbReference type="Proteomes" id="UP001153678">
    <property type="component" value="Unassembled WGS sequence"/>
</dbReference>
<dbReference type="Gene3D" id="1.20.1300.10">
    <property type="entry name" value="Fumarate reductase/succinate dehydrogenase, transmembrane subunit"/>
    <property type="match status" value="1"/>
</dbReference>
<dbReference type="GO" id="GO:0006121">
    <property type="term" value="P:mitochondrial electron transport, succinate to ubiquinone"/>
    <property type="evidence" value="ECO:0007669"/>
    <property type="project" value="TreeGrafter"/>
</dbReference>
<sequence>MVSSRNINEWKAFIDLRISYVYHRWEELCNNIEKRSKEALDSKTPGSGYLRRTTLTRNGGVLPILMRNARQSTTSSKSQETSPAHEEILISQRAKRPLSPHFTIYQPQLTWYMSFAHRVTGTGLAVGLYGVTTAYALGGPDSDTLVAAVSTLPSALKLAGKFGISYFFSYHVFNGMRHLLWDTGAALSVKGVYRTGHSVLALSILSSIALCAV</sequence>
<dbReference type="PANTHER" id="PTHR10978:SF5">
    <property type="entry name" value="SUCCINATE DEHYDROGENASE CYTOCHROME B560 SUBUNIT, MITOCHONDRIAL"/>
    <property type="match status" value="1"/>
</dbReference>
<dbReference type="OrthoDB" id="588261at2759"/>
<evidence type="ECO:0000313" key="9">
    <source>
        <dbReference type="Proteomes" id="UP001153678"/>
    </source>
</evidence>
<keyword evidence="3" id="KW-0812">Transmembrane</keyword>
<dbReference type="Pfam" id="PF01127">
    <property type="entry name" value="Sdh_cyt"/>
    <property type="match status" value="1"/>
</dbReference>
<keyword evidence="4" id="KW-0479">Metal-binding</keyword>
<dbReference type="GO" id="GO:0046872">
    <property type="term" value="F:metal ion binding"/>
    <property type="evidence" value="ECO:0007669"/>
    <property type="project" value="UniProtKB-KW"/>
</dbReference>
<comment type="subcellular location">
    <subcellularLocation>
        <location evidence="1">Membrane</location>
        <topology evidence="1">Multi-pass membrane protein</topology>
    </subcellularLocation>
</comment>
<dbReference type="EMBL" id="CAMKVN010000730">
    <property type="protein sequence ID" value="CAI2170686.1"/>
    <property type="molecule type" value="Genomic_DNA"/>
</dbReference>
<evidence type="ECO:0000313" key="8">
    <source>
        <dbReference type="EMBL" id="CAI2170686.1"/>
    </source>
</evidence>
<keyword evidence="7" id="KW-0472">Membrane</keyword>
<name>A0A9W4WXE4_9GLOM</name>
<keyword evidence="2" id="KW-0349">Heme</keyword>
<keyword evidence="6" id="KW-0408">Iron</keyword>
<dbReference type="GO" id="GO:0016020">
    <property type="term" value="C:membrane"/>
    <property type="evidence" value="ECO:0007669"/>
    <property type="project" value="UniProtKB-SubCell"/>
</dbReference>
<accession>A0A9W4WXE4</accession>
<evidence type="ECO:0000256" key="3">
    <source>
        <dbReference type="ARBA" id="ARBA00022692"/>
    </source>
</evidence>
<evidence type="ECO:0000256" key="5">
    <source>
        <dbReference type="ARBA" id="ARBA00022989"/>
    </source>
</evidence>
<dbReference type="InterPro" id="IPR018495">
    <property type="entry name" value="Succ_DH_cyt_bsu_CS"/>
</dbReference>
<dbReference type="NCBIfam" id="TIGR02970">
    <property type="entry name" value="succ_dehyd_cytB"/>
    <property type="match status" value="1"/>
</dbReference>
<proteinExistence type="predicted"/>
<dbReference type="SUPFAM" id="SSF81343">
    <property type="entry name" value="Fumarate reductase respiratory complex transmembrane subunits"/>
    <property type="match status" value="1"/>
</dbReference>
<dbReference type="InterPro" id="IPR014314">
    <property type="entry name" value="Succ_DH_cytb556"/>
</dbReference>
<dbReference type="InterPro" id="IPR000701">
    <property type="entry name" value="SuccDH_FuR_B_TM-su"/>
</dbReference>
<protein>
    <submittedName>
        <fullName evidence="8">10489_t:CDS:1</fullName>
    </submittedName>
</protein>
<dbReference type="InterPro" id="IPR034804">
    <property type="entry name" value="SQR/QFR_C/D"/>
</dbReference>
<evidence type="ECO:0000256" key="7">
    <source>
        <dbReference type="ARBA" id="ARBA00023136"/>
    </source>
</evidence>
<organism evidence="8 9">
    <name type="scientific">Funneliformis geosporum</name>
    <dbReference type="NCBI Taxonomy" id="1117311"/>
    <lineage>
        <taxon>Eukaryota</taxon>
        <taxon>Fungi</taxon>
        <taxon>Fungi incertae sedis</taxon>
        <taxon>Mucoromycota</taxon>
        <taxon>Glomeromycotina</taxon>
        <taxon>Glomeromycetes</taxon>
        <taxon>Glomerales</taxon>
        <taxon>Glomeraceae</taxon>
        <taxon>Funneliformis</taxon>
    </lineage>
</organism>
<evidence type="ECO:0000256" key="4">
    <source>
        <dbReference type="ARBA" id="ARBA00022723"/>
    </source>
</evidence>
<keyword evidence="5" id="KW-1133">Transmembrane helix</keyword>
<gene>
    <name evidence="8" type="ORF">FWILDA_LOCUS4702</name>
</gene>
<dbReference type="PROSITE" id="PS01001">
    <property type="entry name" value="SDH_CYT_2"/>
    <property type="match status" value="1"/>
</dbReference>